<name>B1I450_DESAP</name>
<dbReference type="eggNOG" id="COG2110">
    <property type="taxonomic scope" value="Bacteria"/>
</dbReference>
<organism evidence="2 3">
    <name type="scientific">Desulforudis audaxviator (strain MP104C)</name>
    <dbReference type="NCBI Taxonomy" id="477974"/>
    <lineage>
        <taxon>Bacteria</taxon>
        <taxon>Bacillati</taxon>
        <taxon>Bacillota</taxon>
        <taxon>Clostridia</taxon>
        <taxon>Thermoanaerobacterales</taxon>
        <taxon>Candidatus Desulforudaceae</taxon>
        <taxon>Candidatus Desulforudis</taxon>
    </lineage>
</organism>
<proteinExistence type="predicted"/>
<dbReference type="SUPFAM" id="SSF52949">
    <property type="entry name" value="Macro domain-like"/>
    <property type="match status" value="1"/>
</dbReference>
<dbReference type="EMBL" id="CP000860">
    <property type="protein sequence ID" value="ACA59671.1"/>
    <property type="molecule type" value="Genomic_DNA"/>
</dbReference>
<gene>
    <name evidence="2" type="ordered locus">Daud_1160</name>
</gene>
<dbReference type="OrthoDB" id="6194521at2"/>
<dbReference type="KEGG" id="dau:Daud_1160"/>
<dbReference type="Proteomes" id="UP000008544">
    <property type="component" value="Chromosome"/>
</dbReference>
<dbReference type="AlphaFoldDB" id="B1I450"/>
<dbReference type="InterPro" id="IPR043472">
    <property type="entry name" value="Macro_dom-like"/>
</dbReference>
<evidence type="ECO:0000313" key="3">
    <source>
        <dbReference type="Proteomes" id="UP000008544"/>
    </source>
</evidence>
<dbReference type="PANTHER" id="PTHR11106">
    <property type="entry name" value="GANGLIOSIDE INDUCED DIFFERENTIATION ASSOCIATED PROTEIN 2-RELATED"/>
    <property type="match status" value="1"/>
</dbReference>
<reference evidence="2 3" key="2">
    <citation type="journal article" date="2008" name="Science">
        <title>Environmental genomics reveals a single-species ecosystem deep within Earth.</title>
        <authorList>
            <person name="Chivian D."/>
            <person name="Brodie E.L."/>
            <person name="Alm E.J."/>
            <person name="Culley D.E."/>
            <person name="Dehal P.S."/>
            <person name="Desantis T.Z."/>
            <person name="Gihring T.M."/>
            <person name="Lapidus A."/>
            <person name="Lin L.H."/>
            <person name="Lowry S.R."/>
            <person name="Moser D.P."/>
            <person name="Richardson P.M."/>
            <person name="Southam G."/>
            <person name="Wanger G."/>
            <person name="Pratt L.M."/>
            <person name="Andersen G.L."/>
            <person name="Hazen T.C."/>
            <person name="Brockman F.J."/>
            <person name="Arkin A.P."/>
            <person name="Onstott T.C."/>
        </authorList>
    </citation>
    <scope>NUCLEOTIDE SEQUENCE [LARGE SCALE GENOMIC DNA]</scope>
    <source>
        <strain evidence="2 3">MP104C</strain>
    </source>
</reference>
<protein>
    <submittedName>
        <fullName evidence="2">Appr-1-p processing domain protein</fullName>
    </submittedName>
</protein>
<reference evidence="3" key="1">
    <citation type="submission" date="2007-10" db="EMBL/GenBank/DDBJ databases">
        <title>Complete sequence of chromosome of Desulforudis audaxviator MP104C.</title>
        <authorList>
            <person name="Copeland A."/>
            <person name="Lucas S."/>
            <person name="Lapidus A."/>
            <person name="Barry K."/>
            <person name="Glavina del Rio T."/>
            <person name="Dalin E."/>
            <person name="Tice H."/>
            <person name="Bruce D."/>
            <person name="Pitluck S."/>
            <person name="Lowry S.R."/>
            <person name="Larimer F."/>
            <person name="Land M.L."/>
            <person name="Hauser L."/>
            <person name="Kyrpides N."/>
            <person name="Ivanova N.N."/>
            <person name="Richardson P."/>
        </authorList>
    </citation>
    <scope>NUCLEOTIDE SEQUENCE [LARGE SCALE GENOMIC DNA]</scope>
    <source>
        <strain evidence="3">MP104C</strain>
    </source>
</reference>
<dbReference type="HOGENOM" id="CLU_046550_7_2_9"/>
<evidence type="ECO:0000259" key="1">
    <source>
        <dbReference type="PROSITE" id="PS51154"/>
    </source>
</evidence>
<keyword evidence="3" id="KW-1185">Reference proteome</keyword>
<feature type="domain" description="Macro" evidence="1">
    <location>
        <begin position="1"/>
        <end position="167"/>
    </location>
</feature>
<dbReference type="SMART" id="SM00506">
    <property type="entry name" value="A1pp"/>
    <property type="match status" value="1"/>
</dbReference>
<sequence length="167" mass="18020">MRARVGDLTMFEADVLVNAANGLGIMGGGVAGALRRRGGVEIEEEAVRVCRETKPQTGQVYVTGAGRLPARFVYHAVTMLHPAERSSPEIVEQCLYSVLLKAREQGVRFIGIPALGTGVGRVPKIEVAGKYLLVLAPVDDLDITVLDIDREFVKFVNDGLGAARTRF</sequence>
<dbReference type="PROSITE" id="PS51154">
    <property type="entry name" value="MACRO"/>
    <property type="match status" value="1"/>
</dbReference>
<dbReference type="Pfam" id="PF01661">
    <property type="entry name" value="Macro"/>
    <property type="match status" value="1"/>
</dbReference>
<dbReference type="STRING" id="477974.Daud_1160"/>
<dbReference type="RefSeq" id="WP_012302257.1">
    <property type="nucleotide sequence ID" value="NC_010424.1"/>
</dbReference>
<accession>B1I450</accession>
<dbReference type="InterPro" id="IPR002589">
    <property type="entry name" value="Macro_dom"/>
</dbReference>
<dbReference type="Gene3D" id="3.40.220.10">
    <property type="entry name" value="Leucine Aminopeptidase, subunit E, domain 1"/>
    <property type="match status" value="1"/>
</dbReference>
<evidence type="ECO:0000313" key="2">
    <source>
        <dbReference type="EMBL" id="ACA59671.1"/>
    </source>
</evidence>